<organism evidence="2 3">
    <name type="scientific">Rhodovulum visakhapatnamense</name>
    <dbReference type="NCBI Taxonomy" id="364297"/>
    <lineage>
        <taxon>Bacteria</taxon>
        <taxon>Pseudomonadati</taxon>
        <taxon>Pseudomonadota</taxon>
        <taxon>Alphaproteobacteria</taxon>
        <taxon>Rhodobacterales</taxon>
        <taxon>Paracoccaceae</taxon>
        <taxon>Rhodovulum</taxon>
    </lineage>
</organism>
<dbReference type="RefSeq" id="WP_166673636.1">
    <property type="nucleotide sequence ID" value="NZ_SOEB01000003.1"/>
</dbReference>
<gene>
    <name evidence="2" type="ORF">EV657_103154</name>
</gene>
<evidence type="ECO:0000259" key="1">
    <source>
        <dbReference type="Pfam" id="PF13403"/>
    </source>
</evidence>
<evidence type="ECO:0000313" key="3">
    <source>
        <dbReference type="Proteomes" id="UP000295484"/>
    </source>
</evidence>
<comment type="caution">
    <text evidence="2">The sequence shown here is derived from an EMBL/GenBank/DDBJ whole genome shotgun (WGS) entry which is preliminary data.</text>
</comment>
<feature type="domain" description="Hedgehog/Intein (Hint)" evidence="1">
    <location>
        <begin position="2"/>
        <end position="101"/>
    </location>
</feature>
<sequence>MAANAALCPVRIAVGALGPERPDRAMLLSRQHGGPMQAPDGREVIVRARHLAEKLGLTRLQPARRRTPLLYLHLHLHLHLNLGTHELVCVDGIWSETLCIGPELRRSAGPLRRLFGTAPLPAMARRVRPVLTRARPA</sequence>
<protein>
    <submittedName>
        <fullName evidence="2">Hint domain-containing protein</fullName>
    </submittedName>
</protein>
<dbReference type="InterPro" id="IPR028992">
    <property type="entry name" value="Hedgehog/Intein_dom"/>
</dbReference>
<proteinExistence type="predicted"/>
<accession>A0A4R8FZN8</accession>
<reference evidence="2 3" key="1">
    <citation type="submission" date="2019-03" db="EMBL/GenBank/DDBJ databases">
        <title>Genomic Encyclopedia of Type Strains, Phase IV (KMG-IV): sequencing the most valuable type-strain genomes for metagenomic binning, comparative biology and taxonomic classification.</title>
        <authorList>
            <person name="Goeker M."/>
        </authorList>
    </citation>
    <scope>NUCLEOTIDE SEQUENCE [LARGE SCALE GENOMIC DNA]</scope>
    <source>
        <strain evidence="2 3">JA181</strain>
    </source>
</reference>
<dbReference type="EMBL" id="SOEB01000003">
    <property type="protein sequence ID" value="TDX32583.1"/>
    <property type="molecule type" value="Genomic_DNA"/>
</dbReference>
<name>A0A4R8FZN8_9RHOB</name>
<dbReference type="AlphaFoldDB" id="A0A4R8FZN8"/>
<dbReference type="Pfam" id="PF13403">
    <property type="entry name" value="Hint_2"/>
    <property type="match status" value="1"/>
</dbReference>
<evidence type="ECO:0000313" key="2">
    <source>
        <dbReference type="EMBL" id="TDX32583.1"/>
    </source>
</evidence>
<dbReference type="Proteomes" id="UP000295484">
    <property type="component" value="Unassembled WGS sequence"/>
</dbReference>